<protein>
    <submittedName>
        <fullName evidence="3">Uncharacterized protein</fullName>
    </submittedName>
</protein>
<feature type="transmembrane region" description="Helical" evidence="2">
    <location>
        <begin position="120"/>
        <end position="138"/>
    </location>
</feature>
<comment type="caution">
    <text evidence="3">The sequence shown here is derived from an EMBL/GenBank/DDBJ whole genome shotgun (WGS) entry which is preliminary data.</text>
</comment>
<feature type="transmembrane region" description="Helical" evidence="2">
    <location>
        <begin position="26"/>
        <end position="51"/>
    </location>
</feature>
<dbReference type="Proteomes" id="UP001500945">
    <property type="component" value="Unassembled WGS sequence"/>
</dbReference>
<keyword evidence="2" id="KW-0472">Membrane</keyword>
<keyword evidence="2" id="KW-0812">Transmembrane</keyword>
<name>A0ABP8K9R5_9MICO</name>
<feature type="compositionally biased region" description="Polar residues" evidence="1">
    <location>
        <begin position="1"/>
        <end position="18"/>
    </location>
</feature>
<feature type="transmembrane region" description="Helical" evidence="2">
    <location>
        <begin position="94"/>
        <end position="114"/>
    </location>
</feature>
<feature type="transmembrane region" description="Helical" evidence="2">
    <location>
        <begin position="237"/>
        <end position="256"/>
    </location>
</feature>
<reference evidence="4" key="1">
    <citation type="journal article" date="2019" name="Int. J. Syst. Evol. Microbiol.">
        <title>The Global Catalogue of Microorganisms (GCM) 10K type strain sequencing project: providing services to taxonomists for standard genome sequencing and annotation.</title>
        <authorList>
            <consortium name="The Broad Institute Genomics Platform"/>
            <consortium name="The Broad Institute Genome Sequencing Center for Infectious Disease"/>
            <person name="Wu L."/>
            <person name="Ma J."/>
        </authorList>
    </citation>
    <scope>NUCLEOTIDE SEQUENCE [LARGE SCALE GENOMIC DNA]</scope>
    <source>
        <strain evidence="4">JCM 17809</strain>
    </source>
</reference>
<feature type="region of interest" description="Disordered" evidence="1">
    <location>
        <begin position="1"/>
        <end position="20"/>
    </location>
</feature>
<dbReference type="EMBL" id="BAABGM010000008">
    <property type="protein sequence ID" value="GAA4402714.1"/>
    <property type="molecule type" value="Genomic_DNA"/>
</dbReference>
<evidence type="ECO:0000256" key="2">
    <source>
        <dbReference type="SAM" id="Phobius"/>
    </source>
</evidence>
<proteinExistence type="predicted"/>
<feature type="transmembrane region" description="Helical" evidence="2">
    <location>
        <begin position="63"/>
        <end position="82"/>
    </location>
</feature>
<accession>A0ABP8K9R5</accession>
<sequence length="262" mass="26914">MTTITAPVPSTENSTGVSRPSAGRRVAVATAALAASAIPIMFTVTITAMLLTGADADHRFHQLTGQGLILTILWLGAVLPLARAGWRGRRPSTAAGYRHLAFMGTGLAASAVAGGGGARVLLAVITVTGALLWAALPLRPRLRGTVCVDPVLTPLALIIGAVLMPYAVDQLALQNAATTGYHSQNPHLFDMAWVVTTLTVLALLGATVRQARGLFGWVAGACSVIGAAGLATGESPVWSGTVLALGAVSFLAPRLAQSRNRR</sequence>
<keyword evidence="4" id="KW-1185">Reference proteome</keyword>
<feature type="transmembrane region" description="Helical" evidence="2">
    <location>
        <begin position="214"/>
        <end position="231"/>
    </location>
</feature>
<organism evidence="3 4">
    <name type="scientific">Fodinibacter luteus</name>
    <dbReference type="NCBI Taxonomy" id="552064"/>
    <lineage>
        <taxon>Bacteria</taxon>
        <taxon>Bacillati</taxon>
        <taxon>Actinomycetota</taxon>
        <taxon>Actinomycetes</taxon>
        <taxon>Micrococcales</taxon>
        <taxon>Intrasporangiaceae</taxon>
        <taxon>Fodinibacter (ex Wang et al. 2009)</taxon>
    </lineage>
</organism>
<feature type="transmembrane region" description="Helical" evidence="2">
    <location>
        <begin position="150"/>
        <end position="168"/>
    </location>
</feature>
<keyword evidence="2" id="KW-1133">Transmembrane helix</keyword>
<gene>
    <name evidence="3" type="ORF">GCM10023168_13540</name>
</gene>
<evidence type="ECO:0000313" key="3">
    <source>
        <dbReference type="EMBL" id="GAA4402714.1"/>
    </source>
</evidence>
<evidence type="ECO:0000313" key="4">
    <source>
        <dbReference type="Proteomes" id="UP001500945"/>
    </source>
</evidence>
<feature type="transmembrane region" description="Helical" evidence="2">
    <location>
        <begin position="188"/>
        <end position="207"/>
    </location>
</feature>
<evidence type="ECO:0000256" key="1">
    <source>
        <dbReference type="SAM" id="MobiDB-lite"/>
    </source>
</evidence>